<accession>A0A1W6LBR0</accession>
<evidence type="ECO:0000313" key="1">
    <source>
        <dbReference type="EMBL" id="ARN21705.1"/>
    </source>
</evidence>
<dbReference type="OrthoDB" id="9180239at2"/>
<dbReference type="AlphaFoldDB" id="A0A1W6LBR0"/>
<gene>
    <name evidence="1" type="ORF">A4W93_18390</name>
</gene>
<evidence type="ECO:0000313" key="2">
    <source>
        <dbReference type="Proteomes" id="UP000193427"/>
    </source>
</evidence>
<name>A0A1W6LBR0_9BURK</name>
<dbReference type="STRING" id="946333.A4W93_18390"/>
<dbReference type="RefSeq" id="WP_085752001.1">
    <property type="nucleotide sequence ID" value="NZ_BSPR01000011.1"/>
</dbReference>
<dbReference type="Proteomes" id="UP000193427">
    <property type="component" value="Chromosome"/>
</dbReference>
<sequence length="133" mass="14618">MDIDAVPQEGNATLGGHRKAMYARDAEGRIVIAPSRGWEAEEIVTSHAVDTLQAQAADALAQVRAGTASPLAYWMYACRMDVALLSQTSGFWQWRVRRHLRPAHFARLSASQLARYAEALGKTVDEIRQVPAA</sequence>
<proteinExistence type="predicted"/>
<keyword evidence="2" id="KW-1185">Reference proteome</keyword>
<organism evidence="1 2">
    <name type="scientific">Piscinibacter gummiphilus</name>
    <dbReference type="NCBI Taxonomy" id="946333"/>
    <lineage>
        <taxon>Bacteria</taxon>
        <taxon>Pseudomonadati</taxon>
        <taxon>Pseudomonadota</taxon>
        <taxon>Betaproteobacteria</taxon>
        <taxon>Burkholderiales</taxon>
        <taxon>Sphaerotilaceae</taxon>
        <taxon>Piscinibacter</taxon>
    </lineage>
</organism>
<protein>
    <submittedName>
        <fullName evidence="1">Uncharacterized protein</fullName>
    </submittedName>
</protein>
<reference evidence="1 2" key="1">
    <citation type="submission" date="2016-04" db="EMBL/GenBank/DDBJ databases">
        <title>Complete genome sequence of natural rubber-degrading, novel Gram-negative bacterium, Rhizobacter gummiphilus strain NS21.</title>
        <authorList>
            <person name="Tabata M."/>
            <person name="Kasai D."/>
            <person name="Fukuda M."/>
        </authorList>
    </citation>
    <scope>NUCLEOTIDE SEQUENCE [LARGE SCALE GENOMIC DNA]</scope>
    <source>
        <strain evidence="1 2">NS21</strain>
    </source>
</reference>
<dbReference type="EMBL" id="CP015118">
    <property type="protein sequence ID" value="ARN21705.1"/>
    <property type="molecule type" value="Genomic_DNA"/>
</dbReference>
<dbReference type="KEGG" id="rgu:A4W93_18390"/>